<name>A0A1X7P575_9MICO</name>
<evidence type="ECO:0000256" key="1">
    <source>
        <dbReference type="SAM" id="SignalP"/>
    </source>
</evidence>
<dbReference type="AlphaFoldDB" id="A0A1X7P575"/>
<reference evidence="3" key="1">
    <citation type="submission" date="2017-04" db="EMBL/GenBank/DDBJ databases">
        <authorList>
            <person name="Varghese N."/>
            <person name="Submissions S."/>
        </authorList>
    </citation>
    <scope>NUCLEOTIDE SEQUENCE [LARGE SCALE GENOMIC DNA]</scope>
    <source>
        <strain evidence="3">VKM Ac-2121</strain>
    </source>
</reference>
<feature type="chain" id="PRO_5012778726" evidence="1">
    <location>
        <begin position="28"/>
        <end position="285"/>
    </location>
</feature>
<sequence length="285" mass="30412">MGLRRSVLLLPPLLALALGGCTTESGAEPTRPVVDVVSGAAVLEATTETVLLPLDGYGPDAGGRQLIQRAADLLIEDCVARKGFEIDLVDVLDYPPSTQYDLNFFGVWTRERALRTGLGIPYDALSEAHLAEDATVPSDAYEAILACPDGDDEDAASLEESPSDSVLERGRTDSWGWASTDPVWEEALTAYRSCMEALGYTFDDSHTPYSPAIADAVDSEAGIRAALDQVDCLSTTGASQTFVDVVAAYQVVFIVENEAALVAEKKESEERVGLARRVIGEHGEG</sequence>
<dbReference type="EMBL" id="FXBM01000002">
    <property type="protein sequence ID" value="SMH45827.1"/>
    <property type="molecule type" value="Genomic_DNA"/>
</dbReference>
<accession>A0A1X7P575</accession>
<dbReference type="STRING" id="1891671.SAMN06295885_2621"/>
<protein>
    <submittedName>
        <fullName evidence="2">Uncharacterized protein</fullName>
    </submittedName>
</protein>
<dbReference type="PROSITE" id="PS51257">
    <property type="entry name" value="PROKAR_LIPOPROTEIN"/>
    <property type="match status" value="1"/>
</dbReference>
<feature type="signal peptide" evidence="1">
    <location>
        <begin position="1"/>
        <end position="27"/>
    </location>
</feature>
<keyword evidence="3" id="KW-1185">Reference proteome</keyword>
<evidence type="ECO:0000313" key="2">
    <source>
        <dbReference type="EMBL" id="SMH45827.1"/>
    </source>
</evidence>
<dbReference type="RefSeq" id="WP_244274903.1">
    <property type="nucleotide sequence ID" value="NZ_FXBM01000002.1"/>
</dbReference>
<organism evidence="2 3">
    <name type="scientific">Rathayibacter oskolensis</name>
    <dbReference type="NCBI Taxonomy" id="1891671"/>
    <lineage>
        <taxon>Bacteria</taxon>
        <taxon>Bacillati</taxon>
        <taxon>Actinomycetota</taxon>
        <taxon>Actinomycetes</taxon>
        <taxon>Micrococcales</taxon>
        <taxon>Microbacteriaceae</taxon>
        <taxon>Rathayibacter</taxon>
    </lineage>
</organism>
<proteinExistence type="predicted"/>
<keyword evidence="1" id="KW-0732">Signal</keyword>
<dbReference type="Proteomes" id="UP000193711">
    <property type="component" value="Unassembled WGS sequence"/>
</dbReference>
<evidence type="ECO:0000313" key="3">
    <source>
        <dbReference type="Proteomes" id="UP000193711"/>
    </source>
</evidence>
<gene>
    <name evidence="2" type="ORF">SAMN06295885_2621</name>
</gene>